<evidence type="ECO:0000256" key="2">
    <source>
        <dbReference type="ARBA" id="ARBA00001947"/>
    </source>
</evidence>
<evidence type="ECO:0000256" key="10">
    <source>
        <dbReference type="ARBA" id="ARBA00023159"/>
    </source>
</evidence>
<dbReference type="Pfam" id="PF02870">
    <property type="entry name" value="Methyltransf_1N"/>
    <property type="match status" value="1"/>
</dbReference>
<dbReference type="Gene3D" id="1.10.10.60">
    <property type="entry name" value="Homeodomain-like"/>
    <property type="match status" value="1"/>
</dbReference>
<dbReference type="Gene3D" id="1.10.10.10">
    <property type="entry name" value="Winged helix-like DNA-binding domain superfamily/Winged helix DNA-binding domain"/>
    <property type="match status" value="1"/>
</dbReference>
<dbReference type="Pfam" id="PF01035">
    <property type="entry name" value="DNA_binding_1"/>
    <property type="match status" value="1"/>
</dbReference>
<keyword evidence="10" id="KW-0010">Activator</keyword>
<dbReference type="SUPFAM" id="SSF46767">
    <property type="entry name" value="Methylated DNA-protein cysteine methyltransferase, C-terminal domain"/>
    <property type="match status" value="1"/>
</dbReference>
<dbReference type="SUPFAM" id="SSF46689">
    <property type="entry name" value="Homeodomain-like"/>
    <property type="match status" value="1"/>
</dbReference>
<dbReference type="PANTHER" id="PTHR10815">
    <property type="entry name" value="METHYLATED-DNA--PROTEIN-CYSTEINE METHYLTRANSFERASE"/>
    <property type="match status" value="1"/>
</dbReference>
<dbReference type="InterPro" id="IPR036217">
    <property type="entry name" value="MethylDNA_cys_MeTrfase_DNAb"/>
</dbReference>
<dbReference type="InterPro" id="IPR014048">
    <property type="entry name" value="MethylDNA_cys_MeTrfase_DNA-bd"/>
</dbReference>
<evidence type="ECO:0000259" key="14">
    <source>
        <dbReference type="PROSITE" id="PS01124"/>
    </source>
</evidence>
<evidence type="ECO:0000256" key="6">
    <source>
        <dbReference type="ARBA" id="ARBA00022763"/>
    </source>
</evidence>
<evidence type="ECO:0000256" key="4">
    <source>
        <dbReference type="ARBA" id="ARBA00022679"/>
    </source>
</evidence>
<comment type="catalytic activity">
    <reaction evidence="1">
        <text>a 4-O-methyl-thymidine in DNA + L-cysteinyl-[protein] = a thymidine in DNA + S-methyl-L-cysteinyl-[protein]</text>
        <dbReference type="Rhea" id="RHEA:53428"/>
        <dbReference type="Rhea" id="RHEA-COMP:10131"/>
        <dbReference type="Rhea" id="RHEA-COMP:10132"/>
        <dbReference type="Rhea" id="RHEA-COMP:13555"/>
        <dbReference type="Rhea" id="RHEA-COMP:13556"/>
        <dbReference type="ChEBI" id="CHEBI:29950"/>
        <dbReference type="ChEBI" id="CHEBI:82612"/>
        <dbReference type="ChEBI" id="CHEBI:137386"/>
        <dbReference type="ChEBI" id="CHEBI:137387"/>
        <dbReference type="EC" id="2.1.1.63"/>
    </reaction>
</comment>
<evidence type="ECO:0000256" key="11">
    <source>
        <dbReference type="ARBA" id="ARBA00023163"/>
    </source>
</evidence>
<dbReference type="RefSeq" id="WP_353543967.1">
    <property type="nucleotide sequence ID" value="NZ_BAABRN010000080.1"/>
</dbReference>
<keyword evidence="7" id="KW-0862">Zinc</keyword>
<organism evidence="15 16">
    <name type="scientific">Deinococcus xinjiangensis</name>
    <dbReference type="NCBI Taxonomy" id="457454"/>
    <lineage>
        <taxon>Bacteria</taxon>
        <taxon>Thermotogati</taxon>
        <taxon>Deinococcota</taxon>
        <taxon>Deinococci</taxon>
        <taxon>Deinococcales</taxon>
        <taxon>Deinococcaceae</taxon>
        <taxon>Deinococcus</taxon>
    </lineage>
</organism>
<dbReference type="Proteomes" id="UP001458946">
    <property type="component" value="Unassembled WGS sequence"/>
</dbReference>
<evidence type="ECO:0000256" key="7">
    <source>
        <dbReference type="ARBA" id="ARBA00022833"/>
    </source>
</evidence>
<keyword evidence="5" id="KW-0479">Metal-binding</keyword>
<dbReference type="PROSITE" id="PS01124">
    <property type="entry name" value="HTH_ARAC_FAMILY_2"/>
    <property type="match status" value="1"/>
</dbReference>
<keyword evidence="11" id="KW-0804">Transcription</keyword>
<evidence type="ECO:0000313" key="15">
    <source>
        <dbReference type="EMBL" id="GAA5504002.1"/>
    </source>
</evidence>
<dbReference type="InterPro" id="IPR008332">
    <property type="entry name" value="MethylG_MeTrfase_N"/>
</dbReference>
<dbReference type="Gene3D" id="3.40.10.10">
    <property type="entry name" value="DNA Methylphosphotriester Repair Domain"/>
    <property type="match status" value="1"/>
</dbReference>
<evidence type="ECO:0000256" key="13">
    <source>
        <dbReference type="ARBA" id="ARBA00049348"/>
    </source>
</evidence>
<dbReference type="NCBIfam" id="NF011964">
    <property type="entry name" value="PRK15435.1"/>
    <property type="match status" value="1"/>
</dbReference>
<keyword evidence="12" id="KW-0234">DNA repair</keyword>
<dbReference type="InterPro" id="IPR001497">
    <property type="entry name" value="MethylDNA_cys_MeTrfase_AS"/>
</dbReference>
<dbReference type="InterPro" id="IPR009057">
    <property type="entry name" value="Homeodomain-like_sf"/>
</dbReference>
<evidence type="ECO:0000256" key="12">
    <source>
        <dbReference type="ARBA" id="ARBA00023204"/>
    </source>
</evidence>
<evidence type="ECO:0000256" key="3">
    <source>
        <dbReference type="ARBA" id="ARBA00022603"/>
    </source>
</evidence>
<dbReference type="PROSITE" id="PS00374">
    <property type="entry name" value="MGMT"/>
    <property type="match status" value="1"/>
</dbReference>
<dbReference type="SUPFAM" id="SSF53155">
    <property type="entry name" value="Methylated DNA-protein cysteine methyltransferase domain"/>
    <property type="match status" value="1"/>
</dbReference>
<sequence length="355" mass="38071">MNKPFATEESRWQAVLAHDVRADGLFWYGVKSTGIYCRPACPSRRPKRQNVSFYDSPLSAEGAGFRACLRCQPQKVGAAVRAVARAQQLLDTAEVPPTLGELAAAVGLSPFYLQRVFKARLGLSPKQYAMRQRTEKLKAALRGGQSVTAALYGAGHDSPASVYAKPTDQLGMSPREYQTGGAGQMIYYTVTQSQLGPMLVGATGRGLCAVRFGEPAAMTAELRAEYSQADLVEDAAPLQPYLEGLAAHLAGQNPALSLPTDAAGTAFQQQVWAALRQIPYGETRSYSELAQMIGAPSAVRAVARACATNPVALVVPCHRIVRRGGELGGYRWGVERKQRLLEQEQGAGSAGPLFS</sequence>
<keyword evidence="3" id="KW-0489">Methyltransferase</keyword>
<keyword evidence="6" id="KW-0227">DNA damage</keyword>
<dbReference type="CDD" id="cd06445">
    <property type="entry name" value="ATase"/>
    <property type="match status" value="1"/>
</dbReference>
<dbReference type="InterPro" id="IPR036631">
    <property type="entry name" value="MGMT_N_sf"/>
</dbReference>
<feature type="domain" description="HTH araC/xylS-type" evidence="14">
    <location>
        <begin position="80"/>
        <end position="180"/>
    </location>
</feature>
<dbReference type="SUPFAM" id="SSF57884">
    <property type="entry name" value="Ada DNA repair protein, N-terminal domain (N-Ada 10)"/>
    <property type="match status" value="1"/>
</dbReference>
<dbReference type="PROSITE" id="PS00041">
    <property type="entry name" value="HTH_ARAC_FAMILY_1"/>
    <property type="match status" value="1"/>
</dbReference>
<dbReference type="EMBL" id="BAABRN010000080">
    <property type="protein sequence ID" value="GAA5504002.1"/>
    <property type="molecule type" value="Genomic_DNA"/>
</dbReference>
<dbReference type="Gene3D" id="3.30.160.70">
    <property type="entry name" value="Methylated DNA-protein cysteine methyltransferase domain"/>
    <property type="match status" value="1"/>
</dbReference>
<dbReference type="PANTHER" id="PTHR10815:SF14">
    <property type="entry name" value="BIFUNCTIONAL TRANSCRIPTIONAL ACTIVATOR_DNA REPAIR ENZYME ADA"/>
    <property type="match status" value="1"/>
</dbReference>
<dbReference type="PIRSF" id="PIRSF000409">
    <property type="entry name" value="Ada"/>
    <property type="match status" value="1"/>
</dbReference>
<evidence type="ECO:0000256" key="5">
    <source>
        <dbReference type="ARBA" id="ARBA00022723"/>
    </source>
</evidence>
<evidence type="ECO:0000313" key="16">
    <source>
        <dbReference type="Proteomes" id="UP001458946"/>
    </source>
</evidence>
<dbReference type="InterPro" id="IPR036388">
    <property type="entry name" value="WH-like_DNA-bd_sf"/>
</dbReference>
<protein>
    <submittedName>
        <fullName evidence="15">Bifunctional transcriptional activator/DNA repair enzyme Ada</fullName>
    </submittedName>
</protein>
<comment type="caution">
    <text evidence="15">The sequence shown here is derived from an EMBL/GenBank/DDBJ whole genome shotgun (WGS) entry which is preliminary data.</text>
</comment>
<accession>A0ABP9VFK0</accession>
<evidence type="ECO:0000256" key="1">
    <source>
        <dbReference type="ARBA" id="ARBA00001286"/>
    </source>
</evidence>
<dbReference type="Pfam" id="PF12833">
    <property type="entry name" value="HTH_18"/>
    <property type="match status" value="1"/>
</dbReference>
<keyword evidence="16" id="KW-1185">Reference proteome</keyword>
<dbReference type="InterPro" id="IPR018060">
    <property type="entry name" value="HTH_AraC"/>
</dbReference>
<evidence type="ECO:0000256" key="8">
    <source>
        <dbReference type="ARBA" id="ARBA00023015"/>
    </source>
</evidence>
<gene>
    <name evidence="15" type="primary">ada</name>
    <name evidence="15" type="ORF">Dxin01_03770</name>
</gene>
<dbReference type="InterPro" id="IPR018062">
    <property type="entry name" value="HTH_AraC-typ_CS"/>
</dbReference>
<comment type="catalytic activity">
    <reaction evidence="13">
        <text>a 6-O-methyl-2'-deoxyguanosine in DNA + L-cysteinyl-[protein] = S-methyl-L-cysteinyl-[protein] + a 2'-deoxyguanosine in DNA</text>
        <dbReference type="Rhea" id="RHEA:24000"/>
        <dbReference type="Rhea" id="RHEA-COMP:10131"/>
        <dbReference type="Rhea" id="RHEA-COMP:10132"/>
        <dbReference type="Rhea" id="RHEA-COMP:11367"/>
        <dbReference type="Rhea" id="RHEA-COMP:11368"/>
        <dbReference type="ChEBI" id="CHEBI:29950"/>
        <dbReference type="ChEBI" id="CHEBI:82612"/>
        <dbReference type="ChEBI" id="CHEBI:85445"/>
        <dbReference type="ChEBI" id="CHEBI:85448"/>
        <dbReference type="EC" id="2.1.1.63"/>
    </reaction>
</comment>
<dbReference type="InterPro" id="IPR035451">
    <property type="entry name" value="Ada-like_dom_sf"/>
</dbReference>
<dbReference type="InterPro" id="IPR016221">
    <property type="entry name" value="Bifunct_regulatory_prot_Ada"/>
</dbReference>
<keyword evidence="8" id="KW-0805">Transcription regulation</keyword>
<comment type="cofactor">
    <cofactor evidence="2">
        <name>Zn(2+)</name>
        <dbReference type="ChEBI" id="CHEBI:29105"/>
    </cofactor>
</comment>
<keyword evidence="9" id="KW-0238">DNA-binding</keyword>
<dbReference type="Pfam" id="PF02805">
    <property type="entry name" value="Ada_Zn_binding"/>
    <property type="match status" value="1"/>
</dbReference>
<keyword evidence="4" id="KW-0808">Transferase</keyword>
<dbReference type="InterPro" id="IPR004026">
    <property type="entry name" value="Ada_DNA_repair_Zn-bd"/>
</dbReference>
<dbReference type="NCBIfam" id="TIGR00589">
    <property type="entry name" value="ogt"/>
    <property type="match status" value="1"/>
</dbReference>
<dbReference type="SMART" id="SM00342">
    <property type="entry name" value="HTH_ARAC"/>
    <property type="match status" value="1"/>
</dbReference>
<evidence type="ECO:0000256" key="9">
    <source>
        <dbReference type="ARBA" id="ARBA00023125"/>
    </source>
</evidence>
<name>A0ABP9VFK0_9DEIO</name>
<reference evidence="15 16" key="1">
    <citation type="submission" date="2024-02" db="EMBL/GenBank/DDBJ databases">
        <title>Deinococcus xinjiangensis NBRC 107630.</title>
        <authorList>
            <person name="Ichikawa N."/>
            <person name="Katano-Makiyama Y."/>
            <person name="Hidaka K."/>
        </authorList>
    </citation>
    <scope>NUCLEOTIDE SEQUENCE [LARGE SCALE GENOMIC DNA]</scope>
    <source>
        <strain evidence="15 16">NBRC 107630</strain>
    </source>
</reference>
<proteinExistence type="predicted"/>